<sequence length="243" mass="27996">MGQTAKKLAIKLHLFIEHKELERTLDSCKLCIDSKYLEKHAVVATGLKTYLAVVPWEGLSEDHCYVAPMGHYASSLLLDEDVYDEMKLWFKGLVAMWKDDGDDGEEEDCIFIENGKYADEQRHMTIECIPVPKETGDLAPIYFHKAIMDSEKEWSDNKKLIDLSKRNIRKAIPPGFPFFAVNFGLQPGYVHLIENKAHFPSTFGQEVIAGMLNLPHHHWRNAKWEKYDWTKIVKESLKKSEGD</sequence>
<evidence type="ECO:0000259" key="3">
    <source>
        <dbReference type="Pfam" id="PF04677"/>
    </source>
</evidence>
<feature type="domain" description="Cwf19-like protein C-terminal" evidence="2">
    <location>
        <begin position="153"/>
        <end position="234"/>
    </location>
</feature>
<protein>
    <submittedName>
        <fullName evidence="4">CWF19-like protein 2 like protein</fullName>
    </submittedName>
</protein>
<evidence type="ECO:0000259" key="2">
    <source>
        <dbReference type="Pfam" id="PF04676"/>
    </source>
</evidence>
<dbReference type="PANTHER" id="PTHR12072:SF5">
    <property type="entry name" value="CWF19-LIKE PROTEIN 2"/>
    <property type="match status" value="1"/>
</dbReference>
<dbReference type="AlphaFoldDB" id="A0AAD4NLV9"/>
<dbReference type="InterPro" id="IPR040194">
    <property type="entry name" value="Cwf19-like"/>
</dbReference>
<evidence type="ECO:0000313" key="4">
    <source>
        <dbReference type="EMBL" id="KAI1729358.1"/>
    </source>
</evidence>
<evidence type="ECO:0000313" key="5">
    <source>
        <dbReference type="Proteomes" id="UP001201812"/>
    </source>
</evidence>
<feature type="domain" description="Cwf19-like C-terminal" evidence="3">
    <location>
        <begin position="17"/>
        <end position="143"/>
    </location>
</feature>
<organism evidence="4 5">
    <name type="scientific">Ditylenchus destructor</name>
    <dbReference type="NCBI Taxonomy" id="166010"/>
    <lineage>
        <taxon>Eukaryota</taxon>
        <taxon>Metazoa</taxon>
        <taxon>Ecdysozoa</taxon>
        <taxon>Nematoda</taxon>
        <taxon>Chromadorea</taxon>
        <taxon>Rhabditida</taxon>
        <taxon>Tylenchina</taxon>
        <taxon>Tylenchomorpha</taxon>
        <taxon>Sphaerularioidea</taxon>
        <taxon>Anguinidae</taxon>
        <taxon>Anguininae</taxon>
        <taxon>Ditylenchus</taxon>
    </lineage>
</organism>
<proteinExistence type="inferred from homology"/>
<dbReference type="GO" id="GO:0000398">
    <property type="term" value="P:mRNA splicing, via spliceosome"/>
    <property type="evidence" value="ECO:0007669"/>
    <property type="project" value="TreeGrafter"/>
</dbReference>
<dbReference type="Pfam" id="PF04676">
    <property type="entry name" value="CwfJ_C_2"/>
    <property type="match status" value="1"/>
</dbReference>
<comment type="similarity">
    <text evidence="1">Belongs to the CWF19 family.</text>
</comment>
<dbReference type="PANTHER" id="PTHR12072">
    <property type="entry name" value="CWF19, CELL CYCLE CONTROL PROTEIN"/>
    <property type="match status" value="1"/>
</dbReference>
<accession>A0AAD4NLV9</accession>
<dbReference type="Proteomes" id="UP001201812">
    <property type="component" value="Unassembled WGS sequence"/>
</dbReference>
<dbReference type="SUPFAM" id="SSF54197">
    <property type="entry name" value="HIT-like"/>
    <property type="match status" value="1"/>
</dbReference>
<name>A0AAD4NLV9_9BILA</name>
<dbReference type="InterPro" id="IPR036265">
    <property type="entry name" value="HIT-like_sf"/>
</dbReference>
<dbReference type="EMBL" id="JAKKPZ010000001">
    <property type="protein sequence ID" value="KAI1729358.1"/>
    <property type="molecule type" value="Genomic_DNA"/>
</dbReference>
<reference evidence="4" key="1">
    <citation type="submission" date="2022-01" db="EMBL/GenBank/DDBJ databases">
        <title>Genome Sequence Resource for Two Populations of Ditylenchus destructor, the Migratory Endoparasitic Phytonematode.</title>
        <authorList>
            <person name="Zhang H."/>
            <person name="Lin R."/>
            <person name="Xie B."/>
        </authorList>
    </citation>
    <scope>NUCLEOTIDE SEQUENCE</scope>
    <source>
        <strain evidence="4">BazhouSP</strain>
    </source>
</reference>
<gene>
    <name evidence="4" type="ORF">DdX_01595</name>
</gene>
<keyword evidence="5" id="KW-1185">Reference proteome</keyword>
<comment type="caution">
    <text evidence="4">The sequence shown here is derived from an EMBL/GenBank/DDBJ whole genome shotgun (WGS) entry which is preliminary data.</text>
</comment>
<evidence type="ECO:0000256" key="1">
    <source>
        <dbReference type="ARBA" id="ARBA00006795"/>
    </source>
</evidence>
<dbReference type="InterPro" id="IPR006767">
    <property type="entry name" value="Cwf19-like_C_dom-2"/>
</dbReference>
<dbReference type="GO" id="GO:0071014">
    <property type="term" value="C:post-mRNA release spliceosomal complex"/>
    <property type="evidence" value="ECO:0007669"/>
    <property type="project" value="TreeGrafter"/>
</dbReference>
<dbReference type="Pfam" id="PF04677">
    <property type="entry name" value="CwfJ_C_1"/>
    <property type="match status" value="1"/>
</dbReference>
<dbReference type="InterPro" id="IPR006768">
    <property type="entry name" value="Cwf19-like_C_dom-1"/>
</dbReference>